<evidence type="ECO:0000313" key="2">
    <source>
        <dbReference type="EMBL" id="MDQ0290117.1"/>
    </source>
</evidence>
<dbReference type="Pfam" id="PF13380">
    <property type="entry name" value="CoA_binding_2"/>
    <property type="match status" value="1"/>
</dbReference>
<dbReference type="EMBL" id="JAUSVL010000001">
    <property type="protein sequence ID" value="MDQ0290117.1"/>
    <property type="molecule type" value="Genomic_DNA"/>
</dbReference>
<reference evidence="2" key="1">
    <citation type="submission" date="2023-07" db="EMBL/GenBank/DDBJ databases">
        <title>Genomic Encyclopedia of Type Strains, Phase IV (KMG-IV): sequencing the most valuable type-strain genomes for metagenomic binning, comparative biology and taxonomic classification.</title>
        <authorList>
            <person name="Goeker M."/>
        </authorList>
    </citation>
    <scope>NUCLEOTIDE SEQUENCE</scope>
    <source>
        <strain evidence="2">DSM 24202</strain>
    </source>
</reference>
<dbReference type="PANTHER" id="PTHR33303:SF2">
    <property type="entry name" value="COA-BINDING DOMAIN-CONTAINING PROTEIN"/>
    <property type="match status" value="1"/>
</dbReference>
<dbReference type="RefSeq" id="WP_307261536.1">
    <property type="nucleotide sequence ID" value="NZ_JAUSVL010000001.1"/>
</dbReference>
<evidence type="ECO:0000259" key="1">
    <source>
        <dbReference type="Pfam" id="PF13380"/>
    </source>
</evidence>
<dbReference type="SUPFAM" id="SSF51735">
    <property type="entry name" value="NAD(P)-binding Rossmann-fold domains"/>
    <property type="match status" value="1"/>
</dbReference>
<gene>
    <name evidence="2" type="ORF">J3R75_002224</name>
</gene>
<dbReference type="InterPro" id="IPR036291">
    <property type="entry name" value="NAD(P)-bd_dom_sf"/>
</dbReference>
<keyword evidence="3" id="KW-1185">Reference proteome</keyword>
<accession>A0AAE3VGM3</accession>
<protein>
    <submittedName>
        <fullName evidence="2">CoA-binding protein</fullName>
    </submittedName>
</protein>
<dbReference type="AlphaFoldDB" id="A0AAE3VGM3"/>
<dbReference type="PANTHER" id="PTHR33303">
    <property type="entry name" value="CYTOPLASMIC PROTEIN-RELATED"/>
    <property type="match status" value="1"/>
</dbReference>
<dbReference type="Proteomes" id="UP001238163">
    <property type="component" value="Unassembled WGS sequence"/>
</dbReference>
<comment type="caution">
    <text evidence="2">The sequence shown here is derived from an EMBL/GenBank/DDBJ whole genome shotgun (WGS) entry which is preliminary data.</text>
</comment>
<feature type="domain" description="CoA-binding" evidence="1">
    <location>
        <begin position="2"/>
        <end position="115"/>
    </location>
</feature>
<dbReference type="Gene3D" id="3.40.50.720">
    <property type="entry name" value="NAD(P)-binding Rossmann-like Domain"/>
    <property type="match status" value="1"/>
</dbReference>
<evidence type="ECO:0000313" key="3">
    <source>
        <dbReference type="Proteomes" id="UP001238163"/>
    </source>
</evidence>
<proteinExistence type="predicted"/>
<sequence length="120" mass="12777">MNVAVLGASPKEDRYSNQAVALLKEKGHCVFPINPAAIDAIHGCKVLPTLTAIGDPVDTITVYLSAKHSDGLLDDIVKTKPRRVIFNPGAENSALADALQKHGIETLCACTLVLLRTGQF</sequence>
<name>A0AAE3VGM3_9BACT</name>
<dbReference type="InterPro" id="IPR003781">
    <property type="entry name" value="CoA-bd"/>
</dbReference>
<organism evidence="2 3">
    <name type="scientific">Oligosphaera ethanolica</name>
    <dbReference type="NCBI Taxonomy" id="760260"/>
    <lineage>
        <taxon>Bacteria</taxon>
        <taxon>Pseudomonadati</taxon>
        <taxon>Lentisphaerota</taxon>
        <taxon>Oligosphaeria</taxon>
        <taxon>Oligosphaerales</taxon>
        <taxon>Oligosphaeraceae</taxon>
        <taxon>Oligosphaera</taxon>
    </lineage>
</organism>